<dbReference type="GeneID" id="43588376"/>
<dbReference type="PANTHER" id="PTHR47381">
    <property type="entry name" value="ALPHA/BETA-HYDROLASES SUPERFAMILY PROTEIN"/>
    <property type="match status" value="1"/>
</dbReference>
<dbReference type="AlphaFoldDB" id="A0AAJ8LQD0"/>
<dbReference type="EMBL" id="CP144060">
    <property type="protein sequence ID" value="WWD21254.1"/>
    <property type="molecule type" value="Genomic_DNA"/>
</dbReference>
<gene>
    <name evidence="1" type="ORF">CI109_105738</name>
</gene>
<organism evidence="1 2">
    <name type="scientific">Kwoniella shandongensis</name>
    <dbReference type="NCBI Taxonomy" id="1734106"/>
    <lineage>
        <taxon>Eukaryota</taxon>
        <taxon>Fungi</taxon>
        <taxon>Dikarya</taxon>
        <taxon>Basidiomycota</taxon>
        <taxon>Agaricomycotina</taxon>
        <taxon>Tremellomycetes</taxon>
        <taxon>Tremellales</taxon>
        <taxon>Cryptococcaceae</taxon>
        <taxon>Kwoniella</taxon>
    </lineage>
</organism>
<keyword evidence="2" id="KW-1185">Reference proteome</keyword>
<name>A0AAJ8LQD0_9TREE</name>
<dbReference type="PANTHER" id="PTHR47381:SF3">
    <property type="entry name" value="ALPHA_BETA-HYDROLASES SUPERFAMILY PROTEIN"/>
    <property type="match status" value="1"/>
</dbReference>
<evidence type="ECO:0000313" key="1">
    <source>
        <dbReference type="EMBL" id="WWD21254.1"/>
    </source>
</evidence>
<sequence length="382" mass="42372">MRVEECSINDALIISHSKQKSREGRGNEERVAELREYNEGLQSELELDHLIFGGIADYLLPSSILHTVSALCTPIRFLTACEVITKMAERSSSPRALGHPEVSEKDLSIVGLDLKVYGLDEIKDSKLPVAVLIATHGRTGNLKHMIPFAQGVLGEVKGKERKRDLIIVTLDQRNHGERIKDEQANLSFDENPRHLIDMAATTTGGYQDVTLIIDFLAAYLFPAGEKVIEEFIAAGISLGGYVTWLTLREEPRVKTGINIVGLPFEALHYVLGPRAESFGLSFAPPTYPHSIKSILQGPIDLSSYKGKNILTLHGKDDTLVPYAKGQETIERIRDESGGNVEIWLQEETGHTCTPEMVRKTADWIWRYSLSGEEKGSNKKSAL</sequence>
<accession>A0AAJ8LQD0</accession>
<reference evidence="1" key="1">
    <citation type="submission" date="2017-08" db="EMBL/GenBank/DDBJ databases">
        <authorList>
            <person name="Cuomo C."/>
            <person name="Billmyre B."/>
            <person name="Heitman J."/>
        </authorList>
    </citation>
    <scope>NUCLEOTIDE SEQUENCE</scope>
    <source>
        <strain evidence="1">CBS 12478</strain>
    </source>
</reference>
<proteinExistence type="predicted"/>
<dbReference type="InterPro" id="IPR029058">
    <property type="entry name" value="AB_hydrolase_fold"/>
</dbReference>
<reference evidence="1" key="2">
    <citation type="submission" date="2024-01" db="EMBL/GenBank/DDBJ databases">
        <title>Comparative genomics of Cryptococcus and Kwoniella reveals pathogenesis evolution and contrasting modes of karyotype evolution via chromosome fusion or intercentromeric recombination.</title>
        <authorList>
            <person name="Coelho M.A."/>
            <person name="David-Palma M."/>
            <person name="Shea T."/>
            <person name="Bowers K."/>
            <person name="McGinley-Smith S."/>
            <person name="Mohammad A.W."/>
            <person name="Gnirke A."/>
            <person name="Yurkov A.M."/>
            <person name="Nowrousian M."/>
            <person name="Sun S."/>
            <person name="Cuomo C.A."/>
            <person name="Heitman J."/>
        </authorList>
    </citation>
    <scope>NUCLEOTIDE SEQUENCE</scope>
    <source>
        <strain evidence="1">CBS 12478</strain>
    </source>
</reference>
<dbReference type="Gene3D" id="3.40.50.1820">
    <property type="entry name" value="alpha/beta hydrolase"/>
    <property type="match status" value="1"/>
</dbReference>
<protein>
    <submittedName>
        <fullName evidence="1">Uncharacterized protein</fullName>
    </submittedName>
</protein>
<dbReference type="SUPFAM" id="SSF53474">
    <property type="entry name" value="alpha/beta-Hydrolases"/>
    <property type="match status" value="1"/>
</dbReference>
<dbReference type="RefSeq" id="XP_031861474.2">
    <property type="nucleotide sequence ID" value="XM_032004243.2"/>
</dbReference>
<dbReference type="Proteomes" id="UP000322225">
    <property type="component" value="Chromosome 10"/>
</dbReference>
<dbReference type="KEGG" id="ksn:43588376"/>
<evidence type="ECO:0000313" key="2">
    <source>
        <dbReference type="Proteomes" id="UP000322225"/>
    </source>
</evidence>